<dbReference type="NCBIfam" id="TIGR00121">
    <property type="entry name" value="birA_ligase"/>
    <property type="match status" value="1"/>
</dbReference>
<dbReference type="Gene3D" id="1.10.10.10">
    <property type="entry name" value="Winged helix-like DNA-binding domain superfamily/Winged helix DNA-binding domain"/>
    <property type="match status" value="1"/>
</dbReference>
<protein>
    <recommendedName>
        <fullName evidence="5">Bifunctional ligase/repressor BirA</fullName>
    </recommendedName>
    <alternativeName>
        <fullName evidence="5">Biotin--[acetyl-CoA-carboxylase] ligase</fullName>
        <ecNumber evidence="5">6.3.4.15</ecNumber>
    </alternativeName>
    <alternativeName>
        <fullName evidence="5">Biotin--protein ligase</fullName>
    </alternativeName>
    <alternativeName>
        <fullName evidence="5">Biotin-[acetyl-CoA carboxylase] synthetase</fullName>
    </alternativeName>
</protein>
<dbReference type="GO" id="GO:0016740">
    <property type="term" value="F:transferase activity"/>
    <property type="evidence" value="ECO:0007669"/>
    <property type="project" value="UniProtKB-ARBA"/>
</dbReference>
<evidence type="ECO:0000256" key="5">
    <source>
        <dbReference type="HAMAP-Rule" id="MF_00978"/>
    </source>
</evidence>
<comment type="function">
    <text evidence="5">Acts both as a biotin--[acetyl-CoA-carboxylase] ligase and a repressor.</text>
</comment>
<feature type="binding site" evidence="5">
    <location>
        <position position="114"/>
    </location>
    <ligand>
        <name>biotin</name>
        <dbReference type="ChEBI" id="CHEBI:57586"/>
    </ligand>
</feature>
<dbReference type="SUPFAM" id="SSF46785">
    <property type="entry name" value="Winged helix' DNA-binding domain"/>
    <property type="match status" value="1"/>
</dbReference>
<dbReference type="SUPFAM" id="SSF50037">
    <property type="entry name" value="C-terminal domain of transcriptional repressors"/>
    <property type="match status" value="1"/>
</dbReference>
<reference evidence="7 8" key="1">
    <citation type="submission" date="2016-10" db="EMBL/GenBank/DDBJ databases">
        <authorList>
            <person name="de Groot N.N."/>
        </authorList>
    </citation>
    <scope>NUCLEOTIDE SEQUENCE [LARGE SCALE GENOMIC DNA]</scope>
    <source>
        <strain evidence="7 8">S137</strain>
    </source>
</reference>
<proteinExistence type="inferred from homology"/>
<evidence type="ECO:0000256" key="1">
    <source>
        <dbReference type="ARBA" id="ARBA00022598"/>
    </source>
</evidence>
<dbReference type="AlphaFoldDB" id="A0A1H0MGV7"/>
<dbReference type="InterPro" id="IPR045864">
    <property type="entry name" value="aa-tRNA-synth_II/BPL/LPL"/>
</dbReference>
<dbReference type="InterPro" id="IPR036388">
    <property type="entry name" value="WH-like_DNA-bd_sf"/>
</dbReference>
<dbReference type="Pfam" id="PF08279">
    <property type="entry name" value="HTH_11"/>
    <property type="match status" value="1"/>
</dbReference>
<name>A0A1H0MGV7_SELRU</name>
<dbReference type="InterPro" id="IPR004408">
    <property type="entry name" value="Biotin_CoA_COase_ligase"/>
</dbReference>
<evidence type="ECO:0000259" key="6">
    <source>
        <dbReference type="PROSITE" id="PS51733"/>
    </source>
</evidence>
<dbReference type="SUPFAM" id="SSF55681">
    <property type="entry name" value="Class II aaRS and biotin synthetases"/>
    <property type="match status" value="1"/>
</dbReference>
<dbReference type="EC" id="6.3.4.15" evidence="5"/>
<dbReference type="Gene3D" id="2.30.30.100">
    <property type="match status" value="1"/>
</dbReference>
<dbReference type="Proteomes" id="UP000182412">
    <property type="component" value="Unassembled WGS sequence"/>
</dbReference>
<dbReference type="GO" id="GO:0006355">
    <property type="term" value="P:regulation of DNA-templated transcription"/>
    <property type="evidence" value="ECO:0007669"/>
    <property type="project" value="UniProtKB-UniRule"/>
</dbReference>
<dbReference type="GO" id="GO:0005524">
    <property type="term" value="F:ATP binding"/>
    <property type="evidence" value="ECO:0007669"/>
    <property type="project" value="UniProtKB-UniRule"/>
</dbReference>
<sequence>MRNKILEILRNAGDTYISGEEIADRLGVSRTAVWKHIKEMRAQGYEIESHARSGYSLRVAPDALLAGEINHGLNTQVIGRQIICHDEIDSTNNEAKRLAREGAADGTVIVAESQTGGKGRLERKFFSPKGKGIWFSVILRPKFLPQEAPKCTLMAAVAVARAMAEFGLTPGIKWPNDLLYENKKLVGILTEMSAEMDGINYIVIGTGINVNIDSSDFPEDIREVATSLSIMKGERLPRVKFFQAVLRAFDDLYAKVQQQGFAPVLAEWRQYSITLGQEVKVIGVRDGEVYTGKAVDIDEDGALLVDTETGRQKVLAGDVSIRPRNGKW</sequence>
<dbReference type="PROSITE" id="PS51733">
    <property type="entry name" value="BPL_LPL_CATALYTIC"/>
    <property type="match status" value="1"/>
</dbReference>
<dbReference type="RefSeq" id="WP_074570788.1">
    <property type="nucleotide sequence ID" value="NZ_FNJQ01000001.1"/>
</dbReference>
<evidence type="ECO:0000313" key="8">
    <source>
        <dbReference type="Proteomes" id="UP000182412"/>
    </source>
</evidence>
<organism evidence="7 8">
    <name type="scientific">Selenomonas ruminantium</name>
    <dbReference type="NCBI Taxonomy" id="971"/>
    <lineage>
        <taxon>Bacteria</taxon>
        <taxon>Bacillati</taxon>
        <taxon>Bacillota</taxon>
        <taxon>Negativicutes</taxon>
        <taxon>Selenomonadales</taxon>
        <taxon>Selenomonadaceae</taxon>
        <taxon>Selenomonas</taxon>
    </lineage>
</organism>
<gene>
    <name evidence="5" type="primary">birA</name>
    <name evidence="7" type="ORF">SAMN05216366_101163</name>
</gene>
<feature type="binding site" evidence="5">
    <location>
        <position position="184"/>
    </location>
    <ligand>
        <name>biotin</name>
        <dbReference type="ChEBI" id="CHEBI:57586"/>
    </ligand>
</feature>
<keyword evidence="5" id="KW-0804">Transcription</keyword>
<feature type="domain" description="BPL/LPL catalytic" evidence="6">
    <location>
        <begin position="67"/>
        <end position="257"/>
    </location>
</feature>
<feature type="binding site" evidence="5">
    <location>
        <begin position="90"/>
        <end position="92"/>
    </location>
    <ligand>
        <name>biotin</name>
        <dbReference type="ChEBI" id="CHEBI:57586"/>
    </ligand>
</feature>
<dbReference type="InterPro" id="IPR003142">
    <property type="entry name" value="BPL_C"/>
</dbReference>
<keyword evidence="1 5" id="KW-0436">Ligase</keyword>
<dbReference type="Gene3D" id="3.30.930.10">
    <property type="entry name" value="Bira Bifunctional Protein, Domain 2"/>
    <property type="match status" value="1"/>
</dbReference>
<keyword evidence="5" id="KW-0678">Repressor</keyword>
<dbReference type="PANTHER" id="PTHR12835">
    <property type="entry name" value="BIOTIN PROTEIN LIGASE"/>
    <property type="match status" value="1"/>
</dbReference>
<dbReference type="PANTHER" id="PTHR12835:SF5">
    <property type="entry name" value="BIOTIN--PROTEIN LIGASE"/>
    <property type="match status" value="1"/>
</dbReference>
<dbReference type="GO" id="GO:0004077">
    <property type="term" value="F:biotin--[biotin carboxyl-carrier protein] ligase activity"/>
    <property type="evidence" value="ECO:0007669"/>
    <property type="project" value="UniProtKB-UniRule"/>
</dbReference>
<comment type="similarity">
    <text evidence="5">Belongs to the biotin--protein ligase family.</text>
</comment>
<dbReference type="Pfam" id="PF03099">
    <property type="entry name" value="BPL_LplA_LipB"/>
    <property type="match status" value="1"/>
</dbReference>
<dbReference type="InterPro" id="IPR036390">
    <property type="entry name" value="WH_DNA-bd_sf"/>
</dbReference>
<keyword evidence="4 5" id="KW-0092">Biotin</keyword>
<accession>A0A1H0MGV7</accession>
<comment type="caution">
    <text evidence="5">Lacks conserved residue(s) required for the propagation of feature annotation.</text>
</comment>
<dbReference type="CDD" id="cd00090">
    <property type="entry name" value="HTH_ARSR"/>
    <property type="match status" value="1"/>
</dbReference>
<dbReference type="GO" id="GO:0005737">
    <property type="term" value="C:cytoplasm"/>
    <property type="evidence" value="ECO:0007669"/>
    <property type="project" value="TreeGrafter"/>
</dbReference>
<dbReference type="InterPro" id="IPR030855">
    <property type="entry name" value="Bifunct_BirA"/>
</dbReference>
<evidence type="ECO:0000256" key="4">
    <source>
        <dbReference type="ARBA" id="ARBA00023267"/>
    </source>
</evidence>
<dbReference type="GO" id="GO:0009249">
    <property type="term" value="P:protein lipoylation"/>
    <property type="evidence" value="ECO:0007669"/>
    <property type="project" value="UniProtKB-ARBA"/>
</dbReference>
<dbReference type="CDD" id="cd16442">
    <property type="entry name" value="BPL"/>
    <property type="match status" value="1"/>
</dbReference>
<dbReference type="InterPro" id="IPR004143">
    <property type="entry name" value="BPL_LPL_catalytic"/>
</dbReference>
<evidence type="ECO:0000256" key="3">
    <source>
        <dbReference type="ARBA" id="ARBA00022840"/>
    </source>
</evidence>
<feature type="DNA-binding region" description="H-T-H motif" evidence="5">
    <location>
        <begin position="19"/>
        <end position="38"/>
    </location>
</feature>
<evidence type="ECO:0000256" key="2">
    <source>
        <dbReference type="ARBA" id="ARBA00022741"/>
    </source>
</evidence>
<evidence type="ECO:0000313" key="7">
    <source>
        <dbReference type="EMBL" id="SDO79594.1"/>
    </source>
</evidence>
<keyword evidence="3 5" id="KW-0067">ATP-binding</keyword>
<dbReference type="HAMAP" id="MF_00978">
    <property type="entry name" value="Bifunct_BirA"/>
    <property type="match status" value="1"/>
</dbReference>
<dbReference type="InterPro" id="IPR013196">
    <property type="entry name" value="HTH_11"/>
</dbReference>
<keyword evidence="5" id="KW-0805">Transcription regulation</keyword>
<comment type="catalytic activity">
    <reaction evidence="5">
        <text>biotin + L-lysyl-[protein] + ATP = N(6)-biotinyl-L-lysyl-[protein] + AMP + diphosphate + H(+)</text>
        <dbReference type="Rhea" id="RHEA:11756"/>
        <dbReference type="Rhea" id="RHEA-COMP:9752"/>
        <dbReference type="Rhea" id="RHEA-COMP:10505"/>
        <dbReference type="ChEBI" id="CHEBI:15378"/>
        <dbReference type="ChEBI" id="CHEBI:29969"/>
        <dbReference type="ChEBI" id="CHEBI:30616"/>
        <dbReference type="ChEBI" id="CHEBI:33019"/>
        <dbReference type="ChEBI" id="CHEBI:57586"/>
        <dbReference type="ChEBI" id="CHEBI:83144"/>
        <dbReference type="ChEBI" id="CHEBI:456215"/>
        <dbReference type="EC" id="6.3.4.15"/>
    </reaction>
</comment>
<keyword evidence="2 5" id="KW-0547">Nucleotide-binding</keyword>
<dbReference type="InterPro" id="IPR008988">
    <property type="entry name" value="Transcriptional_repressor_C"/>
</dbReference>
<dbReference type="EMBL" id="FNJQ01000001">
    <property type="protein sequence ID" value="SDO79594.1"/>
    <property type="molecule type" value="Genomic_DNA"/>
</dbReference>
<dbReference type="GO" id="GO:0003677">
    <property type="term" value="F:DNA binding"/>
    <property type="evidence" value="ECO:0007669"/>
    <property type="project" value="UniProtKB-UniRule"/>
</dbReference>
<keyword evidence="5" id="KW-0238">DNA-binding</keyword>
<dbReference type="OrthoDB" id="9807064at2"/>
<dbReference type="Pfam" id="PF02237">
    <property type="entry name" value="BPL_C"/>
    <property type="match status" value="1"/>
</dbReference>
<dbReference type="InterPro" id="IPR011991">
    <property type="entry name" value="ArsR-like_HTH"/>
</dbReference>